<dbReference type="InterPro" id="IPR029058">
    <property type="entry name" value="AB_hydrolase_fold"/>
</dbReference>
<feature type="region of interest" description="Disordered" evidence="1">
    <location>
        <begin position="275"/>
        <end position="307"/>
    </location>
</feature>
<feature type="compositionally biased region" description="Basic and acidic residues" evidence="1">
    <location>
        <begin position="296"/>
        <end position="307"/>
    </location>
</feature>
<dbReference type="Proteomes" id="UP000219338">
    <property type="component" value="Unassembled WGS sequence"/>
</dbReference>
<dbReference type="EMBL" id="FUEG01000036">
    <property type="protein sequence ID" value="SJL16617.1"/>
    <property type="molecule type" value="Genomic_DNA"/>
</dbReference>
<evidence type="ECO:0000313" key="2">
    <source>
        <dbReference type="EMBL" id="SJL16617.1"/>
    </source>
</evidence>
<dbReference type="AlphaFoldDB" id="A0A284S6H5"/>
<gene>
    <name evidence="2" type="ORF">ARMOST_20143</name>
</gene>
<accession>A0A284S6H5</accession>
<proteinExistence type="predicted"/>
<protein>
    <submittedName>
        <fullName evidence="2">Uncharacterized protein</fullName>
    </submittedName>
</protein>
<keyword evidence="3" id="KW-1185">Reference proteome</keyword>
<name>A0A284S6H5_ARMOS</name>
<organism evidence="2 3">
    <name type="scientific">Armillaria ostoyae</name>
    <name type="common">Armillaria root rot fungus</name>
    <dbReference type="NCBI Taxonomy" id="47428"/>
    <lineage>
        <taxon>Eukaryota</taxon>
        <taxon>Fungi</taxon>
        <taxon>Dikarya</taxon>
        <taxon>Basidiomycota</taxon>
        <taxon>Agaricomycotina</taxon>
        <taxon>Agaricomycetes</taxon>
        <taxon>Agaricomycetidae</taxon>
        <taxon>Agaricales</taxon>
        <taxon>Marasmiineae</taxon>
        <taxon>Physalacriaceae</taxon>
        <taxon>Armillaria</taxon>
    </lineage>
</organism>
<feature type="region of interest" description="Disordered" evidence="1">
    <location>
        <begin position="1"/>
        <end position="22"/>
    </location>
</feature>
<feature type="compositionally biased region" description="Polar residues" evidence="1">
    <location>
        <begin position="282"/>
        <end position="295"/>
    </location>
</feature>
<dbReference type="STRING" id="47428.A0A284S6H5"/>
<reference evidence="3" key="1">
    <citation type="journal article" date="2017" name="Nat. Ecol. Evol.">
        <title>Genome expansion and lineage-specific genetic innovations in the forest pathogenic fungi Armillaria.</title>
        <authorList>
            <person name="Sipos G."/>
            <person name="Prasanna A.N."/>
            <person name="Walter M.C."/>
            <person name="O'Connor E."/>
            <person name="Balint B."/>
            <person name="Krizsan K."/>
            <person name="Kiss B."/>
            <person name="Hess J."/>
            <person name="Varga T."/>
            <person name="Slot J."/>
            <person name="Riley R."/>
            <person name="Boka B."/>
            <person name="Rigling D."/>
            <person name="Barry K."/>
            <person name="Lee J."/>
            <person name="Mihaltcheva S."/>
            <person name="LaButti K."/>
            <person name="Lipzen A."/>
            <person name="Waldron R."/>
            <person name="Moloney N.M."/>
            <person name="Sperisen C."/>
            <person name="Kredics L."/>
            <person name="Vagvoelgyi C."/>
            <person name="Patrignani A."/>
            <person name="Fitzpatrick D."/>
            <person name="Nagy I."/>
            <person name="Doyle S."/>
            <person name="Anderson J.B."/>
            <person name="Grigoriev I.V."/>
            <person name="Gueldener U."/>
            <person name="Muensterkoetter M."/>
            <person name="Nagy L.G."/>
        </authorList>
    </citation>
    <scope>NUCLEOTIDE SEQUENCE [LARGE SCALE GENOMIC DNA]</scope>
    <source>
        <strain evidence="3">C18/9</strain>
    </source>
</reference>
<dbReference type="Gene3D" id="3.40.50.1820">
    <property type="entry name" value="alpha/beta hydrolase"/>
    <property type="match status" value="1"/>
</dbReference>
<dbReference type="PANTHER" id="PTHR35560">
    <property type="entry name" value="BLL0132 PROTEIN"/>
    <property type="match status" value="1"/>
</dbReference>
<sequence>MPSTLTQQHVPEPTVDGSGEQGWKSLPDIVDATLYPTWVVNNDKGAYLPVYQTANLDVTKVTRAQRACWSDWNAANNALSKATYNDPAIKRSEISIMCPVFLTEADLCAGAAQDGQLLWGKTNWISGSRNVGPDSVTGVSSFDVLDALVAYYMDRKLYPKLKVLVVGGHSAGGQMAQRYAILRTSTDDDDRLHFWIANPGSLCWLTSNRPIPNDGCEGVDAFKYGLNSNFPAYATKNARALGREGIIKRYHSRTLNYAWGLVLIFGEDGDDDHEYPQHSLPFHQQSSVTSTSTKDTGSRDDRVSEDAGHADLDEISLDDLPRYKRQISLHPRLELVALSNFKQDSNCDLLNQLKCVRVFLVSRDLSVEEEGLGCNLWPSTRFLGDPCGTRQVDHDLSRSMDSLRVTTLGGGAYGNEADVYPPDWQRAFPGRITRNCRG</sequence>
<evidence type="ECO:0000313" key="3">
    <source>
        <dbReference type="Proteomes" id="UP000219338"/>
    </source>
</evidence>
<evidence type="ECO:0000256" key="1">
    <source>
        <dbReference type="SAM" id="MobiDB-lite"/>
    </source>
</evidence>
<dbReference type="PANTHER" id="PTHR35560:SF3">
    <property type="entry name" value="PEPTIDASE S9 PROLYL OLIGOPEPTIDASE CATALYTIC DOMAIN-CONTAINING PROTEIN"/>
    <property type="match status" value="1"/>
</dbReference>
<dbReference type="OrthoDB" id="5985073at2759"/>